<reference evidence="1" key="1">
    <citation type="submission" date="2016-10" db="EMBL/GenBank/DDBJ databases">
        <authorList>
            <person name="de Groot N.N."/>
        </authorList>
    </citation>
    <scope>NUCLEOTIDE SEQUENCE</scope>
</reference>
<gene>
    <name evidence="1" type="ORF">MNB_SV-6-1454</name>
</gene>
<sequence>MFKIVCERYDSLLIPLQYPLLDTIGKIYHFNISPYFLL</sequence>
<proteinExistence type="predicted"/>
<evidence type="ECO:0000313" key="1">
    <source>
        <dbReference type="EMBL" id="SFV51151.1"/>
    </source>
</evidence>
<accession>A0A1W1BC34</accession>
<dbReference type="EMBL" id="FPHC01000019">
    <property type="protein sequence ID" value="SFV51151.1"/>
    <property type="molecule type" value="Genomic_DNA"/>
</dbReference>
<name>A0A1W1BC34_9ZZZZ</name>
<organism evidence="1">
    <name type="scientific">hydrothermal vent metagenome</name>
    <dbReference type="NCBI Taxonomy" id="652676"/>
    <lineage>
        <taxon>unclassified sequences</taxon>
        <taxon>metagenomes</taxon>
        <taxon>ecological metagenomes</taxon>
    </lineage>
</organism>
<protein>
    <submittedName>
        <fullName evidence="1">Uncharacterized protein</fullName>
    </submittedName>
</protein>
<dbReference type="AlphaFoldDB" id="A0A1W1BC34"/>